<dbReference type="PANTHER" id="PTHR23090:SF9">
    <property type="entry name" value="GLUTAMINE-DEPENDENT NAD(+) SYNTHETASE"/>
    <property type="match status" value="1"/>
</dbReference>
<accession>A0A0G0ILQ6</accession>
<sequence length="233" mass="26608">MKISLYINPEQEVKRIINFLKSVQKKTGIDKVVIGLSGGIDSTTVYYLLQKAYKPENIIGVSLPYLTIEPIASQLLSLGEKILPPRLFSEKVRLGNIMTRVRMIILFDLAKKHNALVCGTENKSERLLGYFTRFGDAASDIEPISHLYKTQVYKIAKYLKVPQKIIDAKPTAGLWPGQSDEGEFGFTYKEADQVLYLYYDKKLPLDKILFNNVGKIIKRVKDNQFKQEVPYKI</sequence>
<dbReference type="InterPro" id="IPR022310">
    <property type="entry name" value="NAD/GMP_synthase"/>
</dbReference>
<keyword evidence="4 6" id="KW-0067">ATP-binding</keyword>
<dbReference type="GO" id="GO:0009435">
    <property type="term" value="P:NAD+ biosynthetic process"/>
    <property type="evidence" value="ECO:0007669"/>
    <property type="project" value="UniProtKB-UniPathway"/>
</dbReference>
<evidence type="ECO:0000256" key="7">
    <source>
        <dbReference type="RuleBase" id="RU003812"/>
    </source>
</evidence>
<protein>
    <recommendedName>
        <fullName evidence="7">NH(3)-dependent NAD(+) synthetase</fullName>
        <ecNumber evidence="7">6.3.1.5</ecNumber>
    </recommendedName>
</protein>
<dbReference type="GO" id="GO:0005737">
    <property type="term" value="C:cytoplasm"/>
    <property type="evidence" value="ECO:0007669"/>
    <property type="project" value="InterPro"/>
</dbReference>
<dbReference type="GO" id="GO:0004359">
    <property type="term" value="F:glutaminase activity"/>
    <property type="evidence" value="ECO:0007669"/>
    <property type="project" value="InterPro"/>
</dbReference>
<feature type="domain" description="NAD/GMP synthase" evidence="8">
    <location>
        <begin position="13"/>
        <end position="65"/>
    </location>
</feature>
<evidence type="ECO:0000313" key="9">
    <source>
        <dbReference type="EMBL" id="KKQ25134.1"/>
    </source>
</evidence>
<name>A0A0G0ILQ6_9BACT</name>
<keyword evidence="3 6" id="KW-0547">Nucleotide-binding</keyword>
<dbReference type="CDD" id="cd00553">
    <property type="entry name" value="NAD_synthase"/>
    <property type="match status" value="1"/>
</dbReference>
<dbReference type="GO" id="GO:0008795">
    <property type="term" value="F:NAD+ synthase activity"/>
    <property type="evidence" value="ECO:0007669"/>
    <property type="project" value="UniProtKB-EC"/>
</dbReference>
<dbReference type="EC" id="6.3.1.5" evidence="7"/>
<evidence type="ECO:0000256" key="3">
    <source>
        <dbReference type="ARBA" id="ARBA00022741"/>
    </source>
</evidence>
<evidence type="ECO:0000256" key="5">
    <source>
        <dbReference type="ARBA" id="ARBA00023027"/>
    </source>
</evidence>
<dbReference type="Proteomes" id="UP000034917">
    <property type="component" value="Unassembled WGS sequence"/>
</dbReference>
<dbReference type="EMBL" id="LBSV01000011">
    <property type="protein sequence ID" value="KKQ25134.1"/>
    <property type="molecule type" value="Genomic_DNA"/>
</dbReference>
<gene>
    <name evidence="9" type="ORF">US40_C0011G0019</name>
</gene>
<dbReference type="UniPathway" id="UPA00253"/>
<keyword evidence="2 6" id="KW-0436">Ligase</keyword>
<comment type="caution">
    <text evidence="9">The sequence shown here is derived from an EMBL/GenBank/DDBJ whole genome shotgun (WGS) entry which is preliminary data.</text>
</comment>
<dbReference type="GO" id="GO:0005524">
    <property type="term" value="F:ATP binding"/>
    <property type="evidence" value="ECO:0007669"/>
    <property type="project" value="UniProtKB-KW"/>
</dbReference>
<dbReference type="AlphaFoldDB" id="A0A0G0ILQ6"/>
<evidence type="ECO:0000256" key="2">
    <source>
        <dbReference type="ARBA" id="ARBA00022598"/>
    </source>
</evidence>
<evidence type="ECO:0000259" key="8">
    <source>
        <dbReference type="Pfam" id="PF02540"/>
    </source>
</evidence>
<dbReference type="InterPro" id="IPR014729">
    <property type="entry name" value="Rossmann-like_a/b/a_fold"/>
</dbReference>
<comment type="similarity">
    <text evidence="6">Belongs to the NAD synthetase family.</text>
</comment>
<keyword evidence="5 6" id="KW-0520">NAD</keyword>
<organism evidence="9 10">
    <name type="scientific">Candidatus Roizmanbacteria bacterium GW2011_GWC2_37_13</name>
    <dbReference type="NCBI Taxonomy" id="1618486"/>
    <lineage>
        <taxon>Bacteria</taxon>
        <taxon>Candidatus Roizmaniibacteriota</taxon>
    </lineage>
</organism>
<dbReference type="Gene3D" id="3.40.50.620">
    <property type="entry name" value="HUPs"/>
    <property type="match status" value="2"/>
</dbReference>
<evidence type="ECO:0000256" key="1">
    <source>
        <dbReference type="ARBA" id="ARBA00004790"/>
    </source>
</evidence>
<dbReference type="InterPro" id="IPR003694">
    <property type="entry name" value="NAD_synthase"/>
</dbReference>
<proteinExistence type="inferred from homology"/>
<evidence type="ECO:0000313" key="10">
    <source>
        <dbReference type="Proteomes" id="UP000034917"/>
    </source>
</evidence>
<dbReference type="NCBIfam" id="TIGR00552">
    <property type="entry name" value="nadE"/>
    <property type="match status" value="1"/>
</dbReference>
<evidence type="ECO:0000256" key="4">
    <source>
        <dbReference type="ARBA" id="ARBA00022840"/>
    </source>
</evidence>
<feature type="domain" description="NAD/GMP synthase" evidence="8">
    <location>
        <begin position="86"/>
        <end position="230"/>
    </location>
</feature>
<comment type="pathway">
    <text evidence="1">Cofactor biosynthesis; NAD(+) biosynthesis.</text>
</comment>
<dbReference type="Pfam" id="PF02540">
    <property type="entry name" value="NAD_synthase"/>
    <property type="match status" value="2"/>
</dbReference>
<dbReference type="PANTHER" id="PTHR23090">
    <property type="entry name" value="NH 3 /GLUTAMINE-DEPENDENT NAD + SYNTHETASE"/>
    <property type="match status" value="1"/>
</dbReference>
<dbReference type="GO" id="GO:0003952">
    <property type="term" value="F:NAD+ synthase (glutamine-hydrolyzing) activity"/>
    <property type="evidence" value="ECO:0007669"/>
    <property type="project" value="InterPro"/>
</dbReference>
<evidence type="ECO:0000256" key="6">
    <source>
        <dbReference type="RuleBase" id="RU003811"/>
    </source>
</evidence>
<dbReference type="SUPFAM" id="SSF52402">
    <property type="entry name" value="Adenine nucleotide alpha hydrolases-like"/>
    <property type="match status" value="1"/>
</dbReference>
<reference evidence="9 10" key="1">
    <citation type="journal article" date="2015" name="Nature">
        <title>rRNA introns, odd ribosomes, and small enigmatic genomes across a large radiation of phyla.</title>
        <authorList>
            <person name="Brown C.T."/>
            <person name="Hug L.A."/>
            <person name="Thomas B.C."/>
            <person name="Sharon I."/>
            <person name="Castelle C.J."/>
            <person name="Singh A."/>
            <person name="Wilkins M.J."/>
            <person name="Williams K.H."/>
            <person name="Banfield J.F."/>
        </authorList>
    </citation>
    <scope>NUCLEOTIDE SEQUENCE [LARGE SCALE GENOMIC DNA]</scope>
</reference>
<comment type="catalytic activity">
    <reaction evidence="7">
        <text>deamido-NAD(+) + NH4(+) + ATP = AMP + diphosphate + NAD(+) + H(+)</text>
        <dbReference type="Rhea" id="RHEA:21188"/>
        <dbReference type="ChEBI" id="CHEBI:15378"/>
        <dbReference type="ChEBI" id="CHEBI:28938"/>
        <dbReference type="ChEBI" id="CHEBI:30616"/>
        <dbReference type="ChEBI" id="CHEBI:33019"/>
        <dbReference type="ChEBI" id="CHEBI:57540"/>
        <dbReference type="ChEBI" id="CHEBI:58437"/>
        <dbReference type="ChEBI" id="CHEBI:456215"/>
        <dbReference type="EC" id="6.3.1.5"/>
    </reaction>
</comment>